<protein>
    <recommendedName>
        <fullName evidence="4">Rab proteins geranylgeranyltransferase component A</fullName>
    </recommendedName>
</protein>
<evidence type="ECO:0008006" key="4">
    <source>
        <dbReference type="Google" id="ProtNLM"/>
    </source>
</evidence>
<comment type="caution">
    <text evidence="2">The sequence shown here is derived from an EMBL/GenBank/DDBJ whole genome shotgun (WGS) entry which is preliminary data.</text>
</comment>
<dbReference type="GO" id="GO:0005092">
    <property type="term" value="F:GDP-dissociation inhibitor activity"/>
    <property type="evidence" value="ECO:0007669"/>
    <property type="project" value="InterPro"/>
</dbReference>
<evidence type="ECO:0000313" key="2">
    <source>
        <dbReference type="EMBL" id="TKA76288.1"/>
    </source>
</evidence>
<dbReference type="PANTHER" id="PTHR11787">
    <property type="entry name" value="RAB GDP-DISSOCIATION INHIBITOR"/>
    <property type="match status" value="1"/>
</dbReference>
<dbReference type="GO" id="GO:0005968">
    <property type="term" value="C:Rab-protein geranylgeranyltransferase complex"/>
    <property type="evidence" value="ECO:0007669"/>
    <property type="project" value="TreeGrafter"/>
</dbReference>
<dbReference type="EMBL" id="NAJN01000245">
    <property type="protein sequence ID" value="TKA76288.1"/>
    <property type="molecule type" value="Genomic_DNA"/>
</dbReference>
<dbReference type="Pfam" id="PF00996">
    <property type="entry name" value="GDI"/>
    <property type="match status" value="1"/>
</dbReference>
<dbReference type="PRINTS" id="PR00891">
    <property type="entry name" value="RABGDIREP"/>
</dbReference>
<dbReference type="Gene3D" id="3.50.50.60">
    <property type="entry name" value="FAD/NAD(P)-binding domain"/>
    <property type="match status" value="1"/>
</dbReference>
<dbReference type="GO" id="GO:0005829">
    <property type="term" value="C:cytosol"/>
    <property type="evidence" value="ECO:0007669"/>
    <property type="project" value="TreeGrafter"/>
</dbReference>
<gene>
    <name evidence="2" type="ORF">B0A49_01991</name>
</gene>
<dbReference type="GO" id="GO:0005634">
    <property type="term" value="C:nucleus"/>
    <property type="evidence" value="ECO:0007669"/>
    <property type="project" value="TreeGrafter"/>
</dbReference>
<keyword evidence="3" id="KW-1185">Reference proteome</keyword>
<proteinExistence type="inferred from homology"/>
<comment type="similarity">
    <text evidence="1">Belongs to the Rab GDI family.</text>
</comment>
<dbReference type="PANTHER" id="PTHR11787:SF4">
    <property type="entry name" value="CHM, RAB ESCORT PROTEIN 1"/>
    <property type="match status" value="1"/>
</dbReference>
<accession>A0A4U0XL85</accession>
<evidence type="ECO:0000256" key="1">
    <source>
        <dbReference type="ARBA" id="ARBA00005593"/>
    </source>
</evidence>
<dbReference type="Proteomes" id="UP000308768">
    <property type="component" value="Unassembled WGS sequence"/>
</dbReference>
<sequence>MESLDGTIWDVLIAGTGIQQSLLSLALSRSGKKVLHIDSNDYYGGDEAAFSLQDAESWCKRIDEGKFYEDASYCTSIDI</sequence>
<dbReference type="GO" id="GO:0016192">
    <property type="term" value="P:vesicle-mediated transport"/>
    <property type="evidence" value="ECO:0007669"/>
    <property type="project" value="TreeGrafter"/>
</dbReference>
<reference evidence="2 3" key="1">
    <citation type="submission" date="2017-03" db="EMBL/GenBank/DDBJ databases">
        <title>Genomes of endolithic fungi from Antarctica.</title>
        <authorList>
            <person name="Coleine C."/>
            <person name="Masonjones S."/>
            <person name="Stajich J.E."/>
        </authorList>
    </citation>
    <scope>NUCLEOTIDE SEQUENCE [LARGE SCALE GENOMIC DNA]</scope>
    <source>
        <strain evidence="2 3">CCFEE 5187</strain>
    </source>
</reference>
<dbReference type="AlphaFoldDB" id="A0A4U0XL85"/>
<name>A0A4U0XL85_9PEZI</name>
<dbReference type="SUPFAM" id="SSF51905">
    <property type="entry name" value="FAD/NAD(P)-binding domain"/>
    <property type="match status" value="1"/>
</dbReference>
<dbReference type="InterPro" id="IPR018203">
    <property type="entry name" value="GDP_dissociation_inhibitor"/>
</dbReference>
<dbReference type="OrthoDB" id="1923006at2759"/>
<evidence type="ECO:0000313" key="3">
    <source>
        <dbReference type="Proteomes" id="UP000308768"/>
    </source>
</evidence>
<dbReference type="InterPro" id="IPR036188">
    <property type="entry name" value="FAD/NAD-bd_sf"/>
</dbReference>
<organism evidence="2 3">
    <name type="scientific">Cryomyces minteri</name>
    <dbReference type="NCBI Taxonomy" id="331657"/>
    <lineage>
        <taxon>Eukaryota</taxon>
        <taxon>Fungi</taxon>
        <taxon>Dikarya</taxon>
        <taxon>Ascomycota</taxon>
        <taxon>Pezizomycotina</taxon>
        <taxon>Dothideomycetes</taxon>
        <taxon>Dothideomycetes incertae sedis</taxon>
        <taxon>Cryomyces</taxon>
    </lineage>
</organism>
<dbReference type="GO" id="GO:0007264">
    <property type="term" value="P:small GTPase-mediated signal transduction"/>
    <property type="evidence" value="ECO:0007669"/>
    <property type="project" value="InterPro"/>
</dbReference>
<dbReference type="STRING" id="331657.A0A4U0XL85"/>